<dbReference type="Gene3D" id="1.10.510.10">
    <property type="entry name" value="Transferase(Phosphotransferase) domain 1"/>
    <property type="match status" value="1"/>
</dbReference>
<dbReference type="PANTHER" id="PTHR24346:SF76">
    <property type="entry name" value="NON-SPECIFIC SERINE_THREONINE PROTEIN KINASE"/>
    <property type="match status" value="1"/>
</dbReference>
<dbReference type="eggNOG" id="KOG0583">
    <property type="taxonomic scope" value="Eukaryota"/>
</dbReference>
<feature type="compositionally biased region" description="Polar residues" evidence="4">
    <location>
        <begin position="257"/>
        <end position="275"/>
    </location>
</feature>
<feature type="compositionally biased region" description="Polar residues" evidence="4">
    <location>
        <begin position="155"/>
        <end position="192"/>
    </location>
</feature>
<dbReference type="InterPro" id="IPR011009">
    <property type="entry name" value="Kinase-like_dom_sf"/>
</dbReference>
<keyword evidence="6" id="KW-0418">Kinase</keyword>
<dbReference type="EMBL" id="JPOX01000016">
    <property type="protein sequence ID" value="KFX46951.1"/>
    <property type="molecule type" value="Genomic_DNA"/>
</dbReference>
<feature type="compositionally biased region" description="Basic and acidic residues" evidence="4">
    <location>
        <begin position="68"/>
        <end position="94"/>
    </location>
</feature>
<evidence type="ECO:0000256" key="1">
    <source>
        <dbReference type="ARBA" id="ARBA00022741"/>
    </source>
</evidence>
<keyword evidence="6" id="KW-0808">Transferase</keyword>
<dbReference type="PROSITE" id="PS00108">
    <property type="entry name" value="PROTEIN_KINASE_ST"/>
    <property type="match status" value="1"/>
</dbReference>
<keyword evidence="2 3" id="KW-0067">ATP-binding</keyword>
<keyword evidence="1 3" id="KW-0547">Nucleotide-binding</keyword>
<dbReference type="GO" id="GO:0000226">
    <property type="term" value="P:microtubule cytoskeleton organization"/>
    <property type="evidence" value="ECO:0007669"/>
    <property type="project" value="TreeGrafter"/>
</dbReference>
<dbReference type="PROSITE" id="PS00107">
    <property type="entry name" value="PROTEIN_KINASE_ATP"/>
    <property type="match status" value="1"/>
</dbReference>
<feature type="region of interest" description="Disordered" evidence="4">
    <location>
        <begin position="256"/>
        <end position="279"/>
    </location>
</feature>
<accession>A0A093VJW7</accession>
<dbReference type="PROSITE" id="PS50011">
    <property type="entry name" value="PROTEIN_KINASE_DOM"/>
    <property type="match status" value="1"/>
</dbReference>
<dbReference type="InterPro" id="IPR017441">
    <property type="entry name" value="Protein_kinase_ATP_BS"/>
</dbReference>
<evidence type="ECO:0000256" key="2">
    <source>
        <dbReference type="ARBA" id="ARBA00022840"/>
    </source>
</evidence>
<gene>
    <name evidence="6" type="ORF">GQ26_0160120</name>
</gene>
<dbReference type="FunFam" id="1.10.510.10:FF:000985">
    <property type="entry name" value="Serine/threonine-protein kinase MARK2"/>
    <property type="match status" value="1"/>
</dbReference>
<dbReference type="InterPro" id="IPR000719">
    <property type="entry name" value="Prot_kinase_dom"/>
</dbReference>
<dbReference type="AlphaFoldDB" id="A0A093VJW7"/>
<proteinExistence type="predicted"/>
<dbReference type="GO" id="GO:0035556">
    <property type="term" value="P:intracellular signal transduction"/>
    <property type="evidence" value="ECO:0007669"/>
    <property type="project" value="TreeGrafter"/>
</dbReference>
<feature type="region of interest" description="Disordered" evidence="4">
    <location>
        <begin position="479"/>
        <end position="505"/>
    </location>
</feature>
<name>A0A093VJW7_TALMA</name>
<feature type="compositionally biased region" description="Basic and acidic residues" evidence="4">
    <location>
        <begin position="139"/>
        <end position="154"/>
    </location>
</feature>
<sequence>MAYAGRESFSGLRLDTRFARDQPPSTNNRYGEEQFSGREASLKGQKDGEENPVIDKLHTATPPMQVPRSDDNKIKDFDSEMSYSHRPEEFRRSFEAFLHSDQSLPEGKPNEGSLPEFGLRSIQKPRPSALRRVQILDYDSPHTKESNGETDESRQVTSPDSGISFTSRRNENANSAIDTDQPTSLTSVSTMSPLEEVRTPYEYPREGPRDMLLSPLSSSPLVQRAASLDDPNLWSTGVAGSYNGKPRSYTIDRHNSWRQTMRQQRSRPSTGSSGKSPARAFLSMWSSPEEVIAPQPDDEGQMVGTDYVLGKQIGFGGFSTVKEAYKVGADGSTRRLAVKIVRKHVSGKNERENDQVQAEFDHEVRIWRQLNHHHILSLEAVYETDYATFCFTKLFIGGTLFDLIKANRGGLDMKLARKYSYQLASALRYLHEDMRVVHRDIKLENCLLDPEMSEDGTEGAKLVLCDFGMAEWMANDTSSESLDTYDNPADRPPRQNIGPSGSSTSVAGSLEYASPELLLSSTGLIDPVVDIWALGVVIYATLVGSRPFQHGFGPRLHASIIKGEWNHDAVPAGHEDDPSYQEALDLICHCLDKDTASRWTIRQVLGCNWFSTLTESSDEHLDERSWRL</sequence>
<dbReference type="SUPFAM" id="SSF56112">
    <property type="entry name" value="Protein kinase-like (PK-like)"/>
    <property type="match status" value="1"/>
</dbReference>
<feature type="binding site" evidence="3">
    <location>
        <position position="343"/>
    </location>
    <ligand>
        <name>ATP</name>
        <dbReference type="ChEBI" id="CHEBI:30616"/>
    </ligand>
</feature>
<feature type="region of interest" description="Disordered" evidence="4">
    <location>
        <begin position="1"/>
        <end position="196"/>
    </location>
</feature>
<comment type="caution">
    <text evidence="6">The sequence shown here is derived from an EMBL/GenBank/DDBJ whole genome shotgun (WGS) entry which is preliminary data.</text>
</comment>
<evidence type="ECO:0000256" key="4">
    <source>
        <dbReference type="SAM" id="MobiDB-lite"/>
    </source>
</evidence>
<feature type="domain" description="Protein kinase" evidence="5">
    <location>
        <begin position="307"/>
        <end position="610"/>
    </location>
</feature>
<protein>
    <submittedName>
        <fullName evidence="6">Protein kinase kin1</fullName>
    </submittedName>
</protein>
<dbReference type="HOGENOM" id="CLU_015975_0_0_1"/>
<dbReference type="SMART" id="SM00220">
    <property type="entry name" value="S_TKc"/>
    <property type="match status" value="1"/>
</dbReference>
<evidence type="ECO:0000259" key="5">
    <source>
        <dbReference type="PROSITE" id="PS50011"/>
    </source>
</evidence>
<dbReference type="Pfam" id="PF00069">
    <property type="entry name" value="Pkinase"/>
    <property type="match status" value="1"/>
</dbReference>
<dbReference type="GO" id="GO:0005524">
    <property type="term" value="F:ATP binding"/>
    <property type="evidence" value="ECO:0007669"/>
    <property type="project" value="UniProtKB-UniRule"/>
</dbReference>
<dbReference type="GO" id="GO:0005737">
    <property type="term" value="C:cytoplasm"/>
    <property type="evidence" value="ECO:0007669"/>
    <property type="project" value="TreeGrafter"/>
</dbReference>
<evidence type="ECO:0000313" key="6">
    <source>
        <dbReference type="EMBL" id="KFX46951.1"/>
    </source>
</evidence>
<evidence type="ECO:0000256" key="3">
    <source>
        <dbReference type="PROSITE-ProRule" id="PRU10141"/>
    </source>
</evidence>
<reference evidence="6" key="1">
    <citation type="journal article" date="2014" name="PLoS Genet.">
        <title>Signature Gene Expression Reveals Novel Clues to the Molecular Mechanisms of Dimorphic Transition in Penicillium marneffei.</title>
        <authorList>
            <person name="Yang E."/>
            <person name="Wang G."/>
            <person name="Cai J."/>
            <person name="Woo P.C."/>
            <person name="Lau S.K."/>
            <person name="Yuen K.-Y."/>
            <person name="Chow W.-N."/>
            <person name="Lin X."/>
        </authorList>
    </citation>
    <scope>NUCLEOTIDE SEQUENCE [LARGE SCALE GENOMIC DNA]</scope>
    <source>
        <strain evidence="6">PM1</strain>
    </source>
</reference>
<feature type="compositionally biased region" description="Basic and acidic residues" evidence="4">
    <location>
        <begin position="30"/>
        <end position="58"/>
    </location>
</feature>
<dbReference type="PANTHER" id="PTHR24346">
    <property type="entry name" value="MAP/MICROTUBULE AFFINITY-REGULATING KINASE"/>
    <property type="match status" value="1"/>
</dbReference>
<dbReference type="InterPro" id="IPR008271">
    <property type="entry name" value="Ser/Thr_kinase_AS"/>
</dbReference>
<organism evidence="6">
    <name type="scientific">Talaromyces marneffei PM1</name>
    <dbReference type="NCBI Taxonomy" id="1077442"/>
    <lineage>
        <taxon>Eukaryota</taxon>
        <taxon>Fungi</taxon>
        <taxon>Dikarya</taxon>
        <taxon>Ascomycota</taxon>
        <taxon>Pezizomycotina</taxon>
        <taxon>Eurotiomycetes</taxon>
        <taxon>Eurotiomycetidae</taxon>
        <taxon>Eurotiales</taxon>
        <taxon>Trichocomaceae</taxon>
        <taxon>Talaromyces</taxon>
        <taxon>Talaromyces sect. Talaromyces</taxon>
    </lineage>
</organism>
<dbReference type="GO" id="GO:0004674">
    <property type="term" value="F:protein serine/threonine kinase activity"/>
    <property type="evidence" value="ECO:0007669"/>
    <property type="project" value="TreeGrafter"/>
</dbReference>